<evidence type="ECO:0000256" key="7">
    <source>
        <dbReference type="ARBA" id="ARBA00023136"/>
    </source>
</evidence>
<keyword evidence="14" id="KW-1185">Reference proteome</keyword>
<dbReference type="Pfam" id="PF00571">
    <property type="entry name" value="CBS"/>
    <property type="match status" value="2"/>
</dbReference>
<evidence type="ECO:0000256" key="1">
    <source>
        <dbReference type="ARBA" id="ARBA00004141"/>
    </source>
</evidence>
<feature type="transmembrane region" description="Helical" evidence="10">
    <location>
        <begin position="123"/>
        <end position="145"/>
    </location>
</feature>
<dbReference type="InterPro" id="IPR046342">
    <property type="entry name" value="CBS_dom_sf"/>
</dbReference>
<dbReference type="SUPFAM" id="SSF54631">
    <property type="entry name" value="CBS-domain pair"/>
    <property type="match status" value="1"/>
</dbReference>
<dbReference type="InterPro" id="IPR016169">
    <property type="entry name" value="FAD-bd_PCMH_sub2"/>
</dbReference>
<evidence type="ECO:0000259" key="12">
    <source>
        <dbReference type="PROSITE" id="PS51846"/>
    </source>
</evidence>
<feature type="transmembrane region" description="Helical" evidence="10">
    <location>
        <begin position="60"/>
        <end position="84"/>
    </location>
</feature>
<dbReference type="GO" id="GO:0050660">
    <property type="term" value="F:flavin adenine dinucleotide binding"/>
    <property type="evidence" value="ECO:0007669"/>
    <property type="project" value="InterPro"/>
</dbReference>
<reference evidence="13 14" key="1">
    <citation type="submission" date="2020-08" db="EMBL/GenBank/DDBJ databases">
        <authorList>
            <person name="Liu C."/>
            <person name="Sun Q."/>
        </authorList>
    </citation>
    <scope>NUCLEOTIDE SEQUENCE [LARGE SCALE GENOMIC DNA]</scope>
    <source>
        <strain evidence="13 14">NSJ-29</strain>
    </source>
</reference>
<feature type="domain" description="CBS" evidence="11">
    <location>
        <begin position="268"/>
        <end position="325"/>
    </location>
</feature>
<keyword evidence="5 9" id="KW-1133">Transmembrane helix</keyword>
<evidence type="ECO:0000313" key="13">
    <source>
        <dbReference type="EMBL" id="QNM09824.1"/>
    </source>
</evidence>
<dbReference type="PANTHER" id="PTHR22777">
    <property type="entry name" value="HEMOLYSIN-RELATED"/>
    <property type="match status" value="1"/>
</dbReference>
<dbReference type="InterPro" id="IPR036318">
    <property type="entry name" value="FAD-bd_PCMH-like_sf"/>
</dbReference>
<dbReference type="SMART" id="SM00116">
    <property type="entry name" value="CBS"/>
    <property type="match status" value="2"/>
</dbReference>
<accession>A0A7G9GG92</accession>
<dbReference type="PROSITE" id="PS51371">
    <property type="entry name" value="CBS"/>
    <property type="match status" value="2"/>
</dbReference>
<dbReference type="Gene3D" id="3.30.465.10">
    <property type="match status" value="1"/>
</dbReference>
<feature type="domain" description="CBS" evidence="11">
    <location>
        <begin position="205"/>
        <end position="265"/>
    </location>
</feature>
<dbReference type="AlphaFoldDB" id="A0A7G9GG92"/>
<dbReference type="InterPro" id="IPR000644">
    <property type="entry name" value="CBS_dom"/>
</dbReference>
<proteinExistence type="inferred from homology"/>
<dbReference type="SMART" id="SM01091">
    <property type="entry name" value="CorC_HlyC"/>
    <property type="match status" value="1"/>
</dbReference>
<dbReference type="Gene3D" id="3.10.580.10">
    <property type="entry name" value="CBS-domain"/>
    <property type="match status" value="1"/>
</dbReference>
<dbReference type="GO" id="GO:0005886">
    <property type="term" value="C:plasma membrane"/>
    <property type="evidence" value="ECO:0007669"/>
    <property type="project" value="TreeGrafter"/>
</dbReference>
<evidence type="ECO:0000256" key="3">
    <source>
        <dbReference type="ARBA" id="ARBA00022692"/>
    </source>
</evidence>
<evidence type="ECO:0000256" key="9">
    <source>
        <dbReference type="PROSITE-ProRule" id="PRU01193"/>
    </source>
</evidence>
<evidence type="ECO:0000256" key="2">
    <source>
        <dbReference type="ARBA" id="ARBA00006337"/>
    </source>
</evidence>
<evidence type="ECO:0000256" key="8">
    <source>
        <dbReference type="PROSITE-ProRule" id="PRU00703"/>
    </source>
</evidence>
<dbReference type="InterPro" id="IPR044751">
    <property type="entry name" value="Ion_transp-like_CBS"/>
</dbReference>
<gene>
    <name evidence="13" type="ORF">H9Q79_05935</name>
</gene>
<evidence type="ECO:0000256" key="6">
    <source>
        <dbReference type="ARBA" id="ARBA00023122"/>
    </source>
</evidence>
<feature type="domain" description="CNNM transmembrane" evidence="12">
    <location>
        <begin position="1"/>
        <end position="186"/>
    </location>
</feature>
<dbReference type="PROSITE" id="PS51846">
    <property type="entry name" value="CNNM"/>
    <property type="match status" value="1"/>
</dbReference>
<name>A0A7G9GG92_9FIRM</name>
<evidence type="ECO:0000256" key="5">
    <source>
        <dbReference type="ARBA" id="ARBA00022989"/>
    </source>
</evidence>
<evidence type="ECO:0000256" key="10">
    <source>
        <dbReference type="SAM" id="Phobius"/>
    </source>
</evidence>
<dbReference type="Pfam" id="PF01595">
    <property type="entry name" value="CNNM"/>
    <property type="match status" value="1"/>
</dbReference>
<protein>
    <submittedName>
        <fullName evidence="13">HlyC/CorC family transporter</fullName>
    </submittedName>
</protein>
<keyword evidence="4" id="KW-0677">Repeat</keyword>
<sequence length="417" mass="46700">MENNTVSIIIIAVCIILSGYFSATETAFSSLNVIRMKNMAEKGDKKASLVLNLLENFDSLLSTILVGNNIVNIFCASVATLLFVRLIGEDAGASMSTAVTTILVLIFGEVSPKSIAKESPEKFAMFSAPIIRVLYIVLTPVNFLFRQWKKLLSRLFRSEKGTSITGEELMTIVETAEQEGGINEQEGAIIRNAIDFSDLEAMDVFTPRVDVAGIPAESSKEEIARIFRETGYSRLPVYEDTLDNIVGIINQKDFYNFAYDSEQDIRSIIQKPLFIARQKRVGSLLKEFQQQQNHFAVVIDEFGGTLGILTLEDILEELVGEIWDENETAVTEIDRISEREYLVLGDTNVEKLFEQLDREQEFETTSVSGWVMGELGRIPKAEDTFEYQGLEVTVLTMAGKRVGKVRIRILPEDGQEE</sequence>
<dbReference type="RefSeq" id="WP_249329405.1">
    <property type="nucleotide sequence ID" value="NZ_CP060635.1"/>
</dbReference>
<feature type="transmembrane region" description="Helical" evidence="10">
    <location>
        <begin position="91"/>
        <end position="111"/>
    </location>
</feature>
<evidence type="ECO:0000313" key="14">
    <source>
        <dbReference type="Proteomes" id="UP000515860"/>
    </source>
</evidence>
<dbReference type="Pfam" id="PF03471">
    <property type="entry name" value="CorC_HlyC"/>
    <property type="match status" value="1"/>
</dbReference>
<dbReference type="InterPro" id="IPR002550">
    <property type="entry name" value="CNNM"/>
</dbReference>
<dbReference type="FunFam" id="3.10.580.10:FF:000002">
    <property type="entry name" value="Magnesium/cobalt efflux protein CorC"/>
    <property type="match status" value="1"/>
</dbReference>
<dbReference type="EMBL" id="CP060635">
    <property type="protein sequence ID" value="QNM09824.1"/>
    <property type="molecule type" value="Genomic_DNA"/>
</dbReference>
<comment type="subcellular location">
    <subcellularLocation>
        <location evidence="1">Membrane</location>
        <topology evidence="1">Multi-pass membrane protein</topology>
    </subcellularLocation>
</comment>
<dbReference type="InterPro" id="IPR005170">
    <property type="entry name" value="Transptr-assoc_dom"/>
</dbReference>
<comment type="similarity">
    <text evidence="2">Belongs to the UPF0053 family.</text>
</comment>
<organism evidence="13 14">
    <name type="scientific">Wansuia hejianensis</name>
    <dbReference type="NCBI Taxonomy" id="2763667"/>
    <lineage>
        <taxon>Bacteria</taxon>
        <taxon>Bacillati</taxon>
        <taxon>Bacillota</taxon>
        <taxon>Clostridia</taxon>
        <taxon>Lachnospirales</taxon>
        <taxon>Lachnospiraceae</taxon>
        <taxon>Wansuia</taxon>
    </lineage>
</organism>
<dbReference type="SUPFAM" id="SSF56176">
    <property type="entry name" value="FAD-binding/transporter-associated domain-like"/>
    <property type="match status" value="1"/>
</dbReference>
<evidence type="ECO:0000259" key="11">
    <source>
        <dbReference type="PROSITE" id="PS51371"/>
    </source>
</evidence>
<keyword evidence="7 9" id="KW-0472">Membrane</keyword>
<evidence type="ECO:0000256" key="4">
    <source>
        <dbReference type="ARBA" id="ARBA00022737"/>
    </source>
</evidence>
<dbReference type="PANTHER" id="PTHR22777:SF17">
    <property type="entry name" value="UPF0053 PROTEIN SLL0260"/>
    <property type="match status" value="1"/>
</dbReference>
<keyword evidence="3 9" id="KW-0812">Transmembrane</keyword>
<dbReference type="CDD" id="cd04590">
    <property type="entry name" value="CBS_pair_CorC_HlyC_assoc"/>
    <property type="match status" value="1"/>
</dbReference>
<keyword evidence="6 8" id="KW-0129">CBS domain</keyword>
<dbReference type="Proteomes" id="UP000515860">
    <property type="component" value="Chromosome"/>
</dbReference>
<dbReference type="KEGG" id="whj:H9Q79_05935"/>